<keyword evidence="2" id="KW-0560">Oxidoreductase</keyword>
<keyword evidence="5" id="KW-1185">Reference proteome</keyword>
<dbReference type="Pfam" id="PF00106">
    <property type="entry name" value="adh_short"/>
    <property type="match status" value="1"/>
</dbReference>
<evidence type="ECO:0000256" key="2">
    <source>
        <dbReference type="ARBA" id="ARBA00023002"/>
    </source>
</evidence>
<sequence length="221" mass="24666">MSQRDGQTLKQRIPAKTQDLPGLQKSMTPEPFSTSLETPAGRRPYIGSGKLKDRKAVITGGDSGIGRAVAILFAREGADVTIVHLPQEQPDADETVRAVEYEGRKCLSIAFDLEDFKNAKSIIDRHVAEFERVDVLVNNASQQRLTEDFAEIDLDSVEQVFKTNVLQMFALTKFALPHMPKGSSIINTTSVTTFRGARRSPITSRRRAPLSDSRARWPRIW</sequence>
<evidence type="ECO:0000313" key="5">
    <source>
        <dbReference type="Proteomes" id="UP000292082"/>
    </source>
</evidence>
<dbReference type="AlphaFoldDB" id="A0A4Q9Q1I3"/>
<name>A0A4Q9Q1I3_9APHY</name>
<dbReference type="Proteomes" id="UP000292082">
    <property type="component" value="Unassembled WGS sequence"/>
</dbReference>
<dbReference type="EMBL" id="ML145102">
    <property type="protein sequence ID" value="TBU60801.1"/>
    <property type="molecule type" value="Genomic_DNA"/>
</dbReference>
<dbReference type="PANTHER" id="PTHR48107">
    <property type="entry name" value="NADPH-DEPENDENT ALDEHYDE REDUCTASE-LIKE PROTEIN, CHLOROPLASTIC-RELATED"/>
    <property type="match status" value="1"/>
</dbReference>
<organism evidence="4 5">
    <name type="scientific">Dichomitus squalens</name>
    <dbReference type="NCBI Taxonomy" id="114155"/>
    <lineage>
        <taxon>Eukaryota</taxon>
        <taxon>Fungi</taxon>
        <taxon>Dikarya</taxon>
        <taxon>Basidiomycota</taxon>
        <taxon>Agaricomycotina</taxon>
        <taxon>Agaricomycetes</taxon>
        <taxon>Polyporales</taxon>
        <taxon>Polyporaceae</taxon>
        <taxon>Dichomitus</taxon>
    </lineage>
</organism>
<dbReference type="Gene3D" id="3.40.50.720">
    <property type="entry name" value="NAD(P)-binding Rossmann-like Domain"/>
    <property type="match status" value="1"/>
</dbReference>
<feature type="compositionally biased region" description="Polar residues" evidence="3">
    <location>
        <begin position="25"/>
        <end position="37"/>
    </location>
</feature>
<dbReference type="STRING" id="114155.A0A4Q9Q1I3"/>
<dbReference type="SUPFAM" id="SSF51735">
    <property type="entry name" value="NAD(P)-binding Rossmann-fold domains"/>
    <property type="match status" value="1"/>
</dbReference>
<feature type="compositionally biased region" description="Polar residues" evidence="3">
    <location>
        <begin position="1"/>
        <end position="10"/>
    </location>
</feature>
<dbReference type="PANTHER" id="PTHR48107:SF16">
    <property type="entry name" value="NADPH-DEPENDENT ALDEHYDE REDUCTASE 1, CHLOROPLASTIC"/>
    <property type="match status" value="1"/>
</dbReference>
<comment type="similarity">
    <text evidence="1">Belongs to the short-chain dehydrogenases/reductases (SDR) family.</text>
</comment>
<evidence type="ECO:0008006" key="6">
    <source>
        <dbReference type="Google" id="ProtNLM"/>
    </source>
</evidence>
<accession>A0A4Q9Q1I3</accession>
<reference evidence="4 5" key="1">
    <citation type="submission" date="2019-01" db="EMBL/GenBank/DDBJ databases">
        <title>Draft genome sequences of three monokaryotic isolates of the white-rot basidiomycete fungus Dichomitus squalens.</title>
        <authorList>
            <consortium name="DOE Joint Genome Institute"/>
            <person name="Lopez S.C."/>
            <person name="Andreopoulos B."/>
            <person name="Pangilinan J."/>
            <person name="Lipzen A."/>
            <person name="Riley R."/>
            <person name="Ahrendt S."/>
            <person name="Ng V."/>
            <person name="Barry K."/>
            <person name="Daum C."/>
            <person name="Grigoriev I.V."/>
            <person name="Hilden K.S."/>
            <person name="Makela M.R."/>
            <person name="de Vries R.P."/>
        </authorList>
    </citation>
    <scope>NUCLEOTIDE SEQUENCE [LARGE SCALE GENOMIC DNA]</scope>
    <source>
        <strain evidence="4 5">CBS 464.89</strain>
    </source>
</reference>
<dbReference type="GO" id="GO:0016614">
    <property type="term" value="F:oxidoreductase activity, acting on CH-OH group of donors"/>
    <property type="evidence" value="ECO:0007669"/>
    <property type="project" value="UniProtKB-ARBA"/>
</dbReference>
<protein>
    <recommendedName>
        <fullName evidence="6">NAD(P)-binding protein</fullName>
    </recommendedName>
</protein>
<evidence type="ECO:0000256" key="1">
    <source>
        <dbReference type="ARBA" id="ARBA00006484"/>
    </source>
</evidence>
<gene>
    <name evidence="4" type="ORF">BD310DRAFT_922092</name>
</gene>
<dbReference type="PRINTS" id="PR00081">
    <property type="entry name" value="GDHRDH"/>
</dbReference>
<feature type="region of interest" description="Disordered" evidence="3">
    <location>
        <begin position="1"/>
        <end position="48"/>
    </location>
</feature>
<evidence type="ECO:0000256" key="3">
    <source>
        <dbReference type="SAM" id="MobiDB-lite"/>
    </source>
</evidence>
<dbReference type="InterPro" id="IPR002347">
    <property type="entry name" value="SDR_fam"/>
</dbReference>
<evidence type="ECO:0000313" key="4">
    <source>
        <dbReference type="EMBL" id="TBU60801.1"/>
    </source>
</evidence>
<proteinExistence type="inferred from homology"/>
<dbReference type="InterPro" id="IPR036291">
    <property type="entry name" value="NAD(P)-bd_dom_sf"/>
</dbReference>